<gene>
    <name evidence="1" type="ORF">S2091_0612</name>
</gene>
<dbReference type="EMBL" id="PUGF01000002">
    <property type="protein sequence ID" value="PRC94609.1"/>
    <property type="molecule type" value="Genomic_DNA"/>
</dbReference>
<dbReference type="RefSeq" id="WP_105530325.1">
    <property type="nucleotide sequence ID" value="NZ_PUGF01000002.1"/>
</dbReference>
<evidence type="ECO:0000313" key="2">
    <source>
        <dbReference type="Proteomes" id="UP000237839"/>
    </source>
</evidence>
<dbReference type="Proteomes" id="UP000237839">
    <property type="component" value="Unassembled WGS sequence"/>
</dbReference>
<organism evidence="1 2">
    <name type="scientific">Solimicrobium silvestre</name>
    <dbReference type="NCBI Taxonomy" id="2099400"/>
    <lineage>
        <taxon>Bacteria</taxon>
        <taxon>Pseudomonadati</taxon>
        <taxon>Pseudomonadota</taxon>
        <taxon>Betaproteobacteria</taxon>
        <taxon>Burkholderiales</taxon>
        <taxon>Oxalobacteraceae</taxon>
        <taxon>Solimicrobium</taxon>
    </lineage>
</organism>
<comment type="caution">
    <text evidence="1">The sequence shown here is derived from an EMBL/GenBank/DDBJ whole genome shotgun (WGS) entry which is preliminary data.</text>
</comment>
<dbReference type="Gene3D" id="6.20.450.20">
    <property type="match status" value="1"/>
</dbReference>
<accession>A0A2S9H3Q7</accession>
<dbReference type="OrthoDB" id="1666683at2"/>
<protein>
    <recommendedName>
        <fullName evidence="3">Prevent host death protein, Phd antitoxin</fullName>
    </recommendedName>
</protein>
<keyword evidence="2" id="KW-1185">Reference proteome</keyword>
<sequence>MQSLTLEQLRATHEAGGITGVTIKAQGGDFLVRFVTRNGDAVLTKARSTEPRYFSNPLQAINLLKGVGIMIGTFDVSLWNPLQKNTSRVRPDRAVALKQVHEAADYDRWFRAQVEQGLQEAEDPATEWVTHELVKEDIAQQRAALLVRASGNN</sequence>
<evidence type="ECO:0008006" key="3">
    <source>
        <dbReference type="Google" id="ProtNLM"/>
    </source>
</evidence>
<dbReference type="AlphaFoldDB" id="A0A2S9H3Q7"/>
<evidence type="ECO:0000313" key="1">
    <source>
        <dbReference type="EMBL" id="PRC94609.1"/>
    </source>
</evidence>
<reference evidence="1 2" key="1">
    <citation type="submission" date="2018-02" db="EMBL/GenBank/DDBJ databases">
        <title>Solimicrobium silvestre gen. nov., sp. nov., isolated from alpine forest soil.</title>
        <authorList>
            <person name="Margesin R."/>
            <person name="Albuquerque L."/>
            <person name="Zhang D.-C."/>
            <person name="Froufe H.J.C."/>
            <person name="Severino R."/>
            <person name="Roxo I."/>
            <person name="Egas C."/>
            <person name="Da Costa M.S."/>
        </authorList>
    </citation>
    <scope>NUCLEOTIDE SEQUENCE [LARGE SCALE GENOMIC DNA]</scope>
    <source>
        <strain evidence="1 2">S20-91</strain>
    </source>
</reference>
<name>A0A2S9H3Q7_9BURK</name>
<proteinExistence type="predicted"/>